<feature type="domain" description="DUF6377" evidence="3">
    <location>
        <begin position="244"/>
        <end position="498"/>
    </location>
</feature>
<evidence type="ECO:0000256" key="1">
    <source>
        <dbReference type="SAM" id="Coils"/>
    </source>
</evidence>
<dbReference type="Proteomes" id="UP000320533">
    <property type="component" value="Chromosome"/>
</dbReference>
<dbReference type="Pfam" id="PF19904">
    <property type="entry name" value="DUF6377"/>
    <property type="match status" value="1"/>
</dbReference>
<evidence type="ECO:0000256" key="2">
    <source>
        <dbReference type="SAM" id="Phobius"/>
    </source>
</evidence>
<feature type="coiled-coil region" evidence="1">
    <location>
        <begin position="344"/>
        <end position="378"/>
    </location>
</feature>
<evidence type="ECO:0000313" key="4">
    <source>
        <dbReference type="EMBL" id="BBK88502.1"/>
    </source>
</evidence>
<dbReference type="EMBL" id="AP019724">
    <property type="protein sequence ID" value="BBK88502.1"/>
    <property type="molecule type" value="Genomic_DNA"/>
</dbReference>
<feature type="transmembrane region" description="Helical" evidence="2">
    <location>
        <begin position="318"/>
        <end position="338"/>
    </location>
</feature>
<name>A0A4Y1VJF5_BACUN</name>
<keyword evidence="2" id="KW-0812">Transmembrane</keyword>
<gene>
    <name evidence="4" type="ORF">Bun01g_28720</name>
</gene>
<organism evidence="4 5">
    <name type="scientific">Bacteroides uniformis</name>
    <dbReference type="NCBI Taxonomy" id="820"/>
    <lineage>
        <taxon>Bacteria</taxon>
        <taxon>Pseudomonadati</taxon>
        <taxon>Bacteroidota</taxon>
        <taxon>Bacteroidia</taxon>
        <taxon>Bacteroidales</taxon>
        <taxon>Bacteroidaceae</taxon>
        <taxon>Bacteroides</taxon>
    </lineage>
</organism>
<keyword evidence="1" id="KW-0175">Coiled coil</keyword>
<keyword evidence="2" id="KW-0472">Membrane</keyword>
<sequence length="538" mass="63054">MCRLHAADSSRADSLLLKLDQAIKERPIYMEQKELKLVELKRQLHRQIPDEERFAILGTLLDEYRSFNTDSALHMAEEREQIAIRLGNREYIDNARMNKADVLGMTGMYKEVMDLMRNIHIDRLPVDIHPYYYHIYRTVYGLMADYAVTAYEKKLYTELTDKYRDSLLLVNKDNLLIHTLIQSDQYNVRNEYDKAIRLLTDYLALQKDYEHDVAICAYTLSESYRLKGDKEKEKEYLIVSAMADMKTAVREYISLRKLAVLLYQEGDIERAYSYVKICMEDAAACNARLRKLEILEIFPIINDAYQQKTEKQQEQMKWALVSISLLSLFLLLAIFYVYKQMKKVAAARREVIDANKRLKELNDELHLSNAQLKEANHSIAENSYLKEEYIGRYMDQCSVYLEKMDNYRRSLGKIAATGNVEELYKNIKSSKFIEGELKEFYTNFDNTFLQLFPTFVEDFNALLADDEQISLKAGERMNTELRIFALIRLGITDSVKIAQFLRYSVTTIYNYRTKVRNKAAGDRDLLEQEVMTIGKSKN</sequence>
<dbReference type="KEGG" id="bun:Bun01g_28720"/>
<keyword evidence="2" id="KW-1133">Transmembrane helix</keyword>
<dbReference type="AlphaFoldDB" id="A0A4Y1VJF5"/>
<reference evidence="4 5" key="1">
    <citation type="submission" date="2019-06" db="EMBL/GenBank/DDBJ databases">
        <title>Complete genome sequence of Bacteroides uniformis NBRC 113350.</title>
        <authorList>
            <person name="Miura T."/>
            <person name="Furukawa M."/>
            <person name="Shimamura M."/>
            <person name="Ohyama Y."/>
            <person name="Yamazoe A."/>
            <person name="Kawasaki H."/>
        </authorList>
    </citation>
    <scope>NUCLEOTIDE SEQUENCE [LARGE SCALE GENOMIC DNA]</scope>
    <source>
        <strain evidence="4 5">NBRC 113350</strain>
    </source>
</reference>
<accession>A0A4Y1VJF5</accession>
<proteinExistence type="predicted"/>
<evidence type="ECO:0000313" key="5">
    <source>
        <dbReference type="Proteomes" id="UP000320533"/>
    </source>
</evidence>
<dbReference type="InterPro" id="IPR045957">
    <property type="entry name" value="DUF6377"/>
</dbReference>
<dbReference type="RefSeq" id="WP_005827656.1">
    <property type="nucleotide sequence ID" value="NZ_JAHONI010000001.1"/>
</dbReference>
<evidence type="ECO:0000259" key="3">
    <source>
        <dbReference type="Pfam" id="PF19904"/>
    </source>
</evidence>
<protein>
    <recommendedName>
        <fullName evidence="3">DUF6377 domain-containing protein</fullName>
    </recommendedName>
</protein>